<sequence length="1031" mass="113482">MIFSELCIKRPVFTIVLSLLLVITGVLHYQKLAIRHLPNIDKPVIHIATEYEGASPELVEKEITIPIENALSGISGIDTLRSTSLLGKSRINIDFQLGVDINETINDIRNKLSALQAKLPKESRPPTVSKNDADANPVLMLGFHDDTKTPLEITDYVNRFIKPVLQEVKGVGEVIYHGSRDYAVKIALDPVKMAAYQVTVAQVKRALTQQNIDVPSGQIKSSNRYYTVVTHARLQDAKHFANLIVAQPNKQPIHLGEVATVTVGSENEDNLLRINGKPAVGLAILAQSTANPVDVAAEVKKAITSLQQSLPPHFRIQVVFDSTLFIKHSIHEVYKTFFEAVLFVALVVFLFIGNLRAATIPIITIPICLVSAFWPMYLLGFELNIITLLAMVLAIGLVVDDAIVVLENCHRHMQNGLSATAAAIKGSNEIVFVLLAMTITLAAVYAPMGFVSGFTGKLFLQFGITLAVSVLISGLIALSLSPMMCSKLLTSKEGHYSHWLNLKFNKLSSRYVQSLYWMLKHPLILSLGLISCCLIGFLCYQQLGAELAPGEDQGYIIGSLASPTNASTHYTDQYTRELEAIYEKTPEKIAYLSSVRPTSAFTLLKLAPWSERTRSQKTISNELSEKMQKITGVNVFPVSPNPLGQRTGNSQFSLALLGNTSYVRLNEISSDIIKLLDEYPGLRHIRNTLALDSEQIDIEINRQLAADLDVNLADVAELLSTMLGGSNPVNFTYEGQAYKVILQVQQAERRDIAVLNKLYVQSGRGRMIPLSTLINITHNIGPDSLPHLNRMRSAVISAELGPGAHMDKVVKDVKKLLREKLPDDIQYRFTGAVKDYLESAGSSLYAFLLALLFIYLVLAAQFESFIDPLIVLLSVPLSLVGAVLTLFLFHQNLSLYSNIGMLTLIGLVTKHGIMITEFANQQINAGKERLAAVLESARIRLRPILMTTLAMILGAFPLAIATGAGSESRQQLGLVIIGGMLVGTLFSLYVVPFAYLTISRRRVKFAAVNQLIKKLNHQNHSPLEESQSELI</sequence>
<accession>A0A222P4V1</accession>
<dbReference type="Pfam" id="PF00873">
    <property type="entry name" value="ACR_tran"/>
    <property type="match status" value="1"/>
</dbReference>
<dbReference type="KEGG" id="lcd:clem_11530"/>
<dbReference type="SUPFAM" id="SSF82693">
    <property type="entry name" value="Multidrug efflux transporter AcrB pore domain, PN1, PN2, PC1 and PC2 subdomains"/>
    <property type="match status" value="3"/>
</dbReference>
<feature type="transmembrane region" description="Helical" evidence="8">
    <location>
        <begin position="333"/>
        <end position="352"/>
    </location>
</feature>
<dbReference type="SUPFAM" id="SSF82714">
    <property type="entry name" value="Multidrug efflux transporter AcrB TolC docking domain, DN and DC subdomains"/>
    <property type="match status" value="2"/>
</dbReference>
<keyword evidence="3" id="KW-1003">Cell membrane</keyword>
<feature type="transmembrane region" description="Helical" evidence="8">
    <location>
        <begin position="427"/>
        <end position="446"/>
    </location>
</feature>
<keyword evidence="2" id="KW-0813">Transport</keyword>
<feature type="transmembrane region" description="Helical" evidence="8">
    <location>
        <begin position="869"/>
        <end position="889"/>
    </location>
</feature>
<dbReference type="EMBL" id="CP016397">
    <property type="protein sequence ID" value="ASQ46843.1"/>
    <property type="molecule type" value="Genomic_DNA"/>
</dbReference>
<evidence type="ECO:0000256" key="2">
    <source>
        <dbReference type="ARBA" id="ARBA00022448"/>
    </source>
</evidence>
<evidence type="ECO:0000313" key="9">
    <source>
        <dbReference type="EMBL" id="ASQ46843.1"/>
    </source>
</evidence>
<feature type="transmembrane region" description="Helical" evidence="8">
    <location>
        <begin position="972"/>
        <end position="996"/>
    </location>
</feature>
<feature type="transmembrane region" description="Helical" evidence="8">
    <location>
        <begin position="385"/>
        <end position="406"/>
    </location>
</feature>
<dbReference type="Proteomes" id="UP000201728">
    <property type="component" value="Chromosome"/>
</dbReference>
<feature type="transmembrane region" description="Helical" evidence="8">
    <location>
        <begin position="895"/>
        <end position="920"/>
    </location>
</feature>
<evidence type="ECO:0000256" key="7">
    <source>
        <dbReference type="ARBA" id="ARBA00023136"/>
    </source>
</evidence>
<evidence type="ECO:0000256" key="3">
    <source>
        <dbReference type="ARBA" id="ARBA00022475"/>
    </source>
</evidence>
<dbReference type="Gene3D" id="3.30.70.1430">
    <property type="entry name" value="Multidrug efflux transporter AcrB pore domain"/>
    <property type="match status" value="2"/>
</dbReference>
<evidence type="ECO:0000256" key="8">
    <source>
        <dbReference type="SAM" id="Phobius"/>
    </source>
</evidence>
<feature type="transmembrane region" description="Helical" evidence="8">
    <location>
        <begin position="941"/>
        <end position="960"/>
    </location>
</feature>
<dbReference type="AlphaFoldDB" id="A0A222P4V1"/>
<name>A0A222P4V1_9GAMM</name>
<dbReference type="GO" id="GO:0042910">
    <property type="term" value="F:xenobiotic transmembrane transporter activity"/>
    <property type="evidence" value="ECO:0007669"/>
    <property type="project" value="TreeGrafter"/>
</dbReference>
<evidence type="ECO:0000313" key="10">
    <source>
        <dbReference type="Proteomes" id="UP000201728"/>
    </source>
</evidence>
<feature type="transmembrane region" description="Helical" evidence="8">
    <location>
        <begin position="12"/>
        <end position="29"/>
    </location>
</feature>
<keyword evidence="4" id="KW-0997">Cell inner membrane</keyword>
<dbReference type="Gene3D" id="3.30.70.1440">
    <property type="entry name" value="Multidrug efflux transporter AcrB pore domain"/>
    <property type="match status" value="1"/>
</dbReference>
<organism evidence="9 10">
    <name type="scientific">Legionella clemsonensis</name>
    <dbReference type="NCBI Taxonomy" id="1867846"/>
    <lineage>
        <taxon>Bacteria</taxon>
        <taxon>Pseudomonadati</taxon>
        <taxon>Pseudomonadota</taxon>
        <taxon>Gammaproteobacteria</taxon>
        <taxon>Legionellales</taxon>
        <taxon>Legionellaceae</taxon>
        <taxon>Legionella</taxon>
    </lineage>
</organism>
<keyword evidence="7 8" id="KW-0472">Membrane</keyword>
<reference evidence="10" key="1">
    <citation type="submission" date="2016-07" db="EMBL/GenBank/DDBJ databases">
        <authorList>
            <person name="Florea S."/>
            <person name="Webb J.S."/>
            <person name="Jaromczyk J."/>
            <person name="Schardl C.L."/>
        </authorList>
    </citation>
    <scope>NUCLEOTIDE SEQUENCE [LARGE SCALE GENOMIC DNA]</scope>
    <source>
        <strain evidence="10">CDC-D5610</strain>
    </source>
</reference>
<feature type="transmembrane region" description="Helical" evidence="8">
    <location>
        <begin position="359"/>
        <end position="379"/>
    </location>
</feature>
<keyword evidence="6 8" id="KW-1133">Transmembrane helix</keyword>
<dbReference type="InterPro" id="IPR001036">
    <property type="entry name" value="Acrflvin-R"/>
</dbReference>
<evidence type="ECO:0000256" key="6">
    <source>
        <dbReference type="ARBA" id="ARBA00022989"/>
    </source>
</evidence>
<feature type="transmembrane region" description="Helical" evidence="8">
    <location>
        <begin position="458"/>
        <end position="480"/>
    </location>
</feature>
<dbReference type="FunFam" id="1.20.1640.10:FF:000001">
    <property type="entry name" value="Efflux pump membrane transporter"/>
    <property type="match status" value="1"/>
</dbReference>
<evidence type="ECO:0000256" key="5">
    <source>
        <dbReference type="ARBA" id="ARBA00022692"/>
    </source>
</evidence>
<evidence type="ECO:0000256" key="4">
    <source>
        <dbReference type="ARBA" id="ARBA00022519"/>
    </source>
</evidence>
<feature type="transmembrane region" description="Helical" evidence="8">
    <location>
        <begin position="523"/>
        <end position="543"/>
    </location>
</feature>
<dbReference type="GO" id="GO:0005886">
    <property type="term" value="C:plasma membrane"/>
    <property type="evidence" value="ECO:0007669"/>
    <property type="project" value="UniProtKB-SubCell"/>
</dbReference>
<dbReference type="PRINTS" id="PR00702">
    <property type="entry name" value="ACRIFLAVINRP"/>
</dbReference>
<dbReference type="InterPro" id="IPR027463">
    <property type="entry name" value="AcrB_DN_DC_subdom"/>
</dbReference>
<dbReference type="Gene3D" id="3.30.2090.10">
    <property type="entry name" value="Multidrug efflux transporter AcrB TolC docking domain, DN and DC subdomains"/>
    <property type="match status" value="2"/>
</dbReference>
<feature type="transmembrane region" description="Helical" evidence="8">
    <location>
        <begin position="844"/>
        <end position="862"/>
    </location>
</feature>
<protein>
    <submittedName>
        <fullName evidence="9">Efflux pump membrane transporter BepE</fullName>
    </submittedName>
</protein>
<dbReference type="Gene3D" id="1.20.1640.10">
    <property type="entry name" value="Multidrug efflux transporter AcrB transmembrane domain"/>
    <property type="match status" value="2"/>
</dbReference>
<dbReference type="OrthoDB" id="9758297at2"/>
<proteinExistence type="predicted"/>
<dbReference type="PANTHER" id="PTHR32063:SF23">
    <property type="entry name" value="HAE1 FAMILY EFFLLUX PUMP PERMEASE COMPONENT"/>
    <property type="match status" value="1"/>
</dbReference>
<dbReference type="SUPFAM" id="SSF82866">
    <property type="entry name" value="Multidrug efflux transporter AcrB transmembrane domain"/>
    <property type="match status" value="2"/>
</dbReference>
<dbReference type="PANTHER" id="PTHR32063">
    <property type="match status" value="1"/>
</dbReference>
<gene>
    <name evidence="9" type="primary">bepE_4</name>
    <name evidence="9" type="ORF">clem_11530</name>
</gene>
<dbReference type="RefSeq" id="WP_157698237.1">
    <property type="nucleotide sequence ID" value="NZ_CP016397.1"/>
</dbReference>
<keyword evidence="5 8" id="KW-0812">Transmembrane</keyword>
<dbReference type="Gene3D" id="3.30.70.1320">
    <property type="entry name" value="Multidrug efflux transporter AcrB pore domain like"/>
    <property type="match status" value="1"/>
</dbReference>
<comment type="subcellular location">
    <subcellularLocation>
        <location evidence="1">Cell inner membrane</location>
        <topology evidence="1">Multi-pass membrane protein</topology>
    </subcellularLocation>
</comment>
<evidence type="ECO:0000256" key="1">
    <source>
        <dbReference type="ARBA" id="ARBA00004429"/>
    </source>
</evidence>
<keyword evidence="10" id="KW-1185">Reference proteome</keyword>